<dbReference type="GO" id="GO:0045252">
    <property type="term" value="C:oxoglutarate dehydrogenase complex"/>
    <property type="evidence" value="ECO:0007669"/>
    <property type="project" value="UniProtKB-UniRule"/>
</dbReference>
<evidence type="ECO:0000256" key="6">
    <source>
        <dbReference type="ARBA" id="ARBA00019511"/>
    </source>
</evidence>
<evidence type="ECO:0000256" key="2">
    <source>
        <dbReference type="ARBA" id="ARBA00005145"/>
    </source>
</evidence>
<keyword evidence="17" id="KW-1185">Reference proteome</keyword>
<feature type="compositionally biased region" description="Basic and acidic residues" evidence="13">
    <location>
        <begin position="131"/>
        <end position="167"/>
    </location>
</feature>
<dbReference type="Proteomes" id="UP000215059">
    <property type="component" value="Unassembled WGS sequence"/>
</dbReference>
<dbReference type="InterPro" id="IPR004167">
    <property type="entry name" value="PSBD"/>
</dbReference>
<dbReference type="InterPro" id="IPR003016">
    <property type="entry name" value="2-oxoA_DH_lipoyl-BS"/>
</dbReference>
<gene>
    <name evidence="16" type="ORF">CGZ90_01750</name>
</gene>
<evidence type="ECO:0000256" key="13">
    <source>
        <dbReference type="SAM" id="MobiDB-lite"/>
    </source>
</evidence>
<feature type="compositionally biased region" description="Low complexity" evidence="13">
    <location>
        <begin position="168"/>
        <end position="183"/>
    </location>
</feature>
<dbReference type="InterPro" id="IPR000089">
    <property type="entry name" value="Biotin_lipoyl"/>
</dbReference>
<comment type="similarity">
    <text evidence="3 12">Belongs to the 2-oxoacid dehydrogenase family.</text>
</comment>
<dbReference type="PROSITE" id="PS00189">
    <property type="entry name" value="LIPOYL"/>
    <property type="match status" value="1"/>
</dbReference>
<comment type="cofactor">
    <cofactor evidence="12">
        <name>(R)-lipoate</name>
        <dbReference type="ChEBI" id="CHEBI:83088"/>
    </cofactor>
    <text evidence="12">Binds 1 lipoyl cofactor covalently.</text>
</comment>
<evidence type="ECO:0000256" key="9">
    <source>
        <dbReference type="ARBA" id="ARBA00022823"/>
    </source>
</evidence>
<keyword evidence="8 12" id="KW-0808">Transferase</keyword>
<evidence type="ECO:0000259" key="15">
    <source>
        <dbReference type="PROSITE" id="PS51826"/>
    </source>
</evidence>
<comment type="subunit">
    <text evidence="4">Forms a 24-polypeptide structural core with octahedral symmetry. Part of the 2-oxoglutarate dehydrogenase (OGDH) complex composed of E1 (2-oxoglutarate dehydrogenase), E2 (dihydrolipoamide succinyltransferase) and E3 (dihydrolipoamide dehydrogenase); the complex contains multiple copies of the three enzymatic components (E1, E2 and E3).</text>
</comment>
<dbReference type="EMBL" id="NOII01000001">
    <property type="protein sequence ID" value="OYD58650.1"/>
    <property type="molecule type" value="Genomic_DNA"/>
</dbReference>
<comment type="pathway">
    <text evidence="2 12">Amino-acid degradation; L-lysine degradation via saccharopine pathway; glutaryl-CoA from L-lysine: step 6/6.</text>
</comment>
<sequence>MFEVKVPELAESISEGTISQWLKNVGDRVQKGEDLVELETDKVNIEISAEQDGVLQEIKAQPGDTVSVGEIIAVLQDGEGSADTASSEVKEPAAEEKPKENEAPAAAEKTEVPKQDSGSERIIASPAARKLAREKGIDLNEVQARDPLGRVRSEDVKRHNEAPKETPKQQTAPKQPAAEKAAPSGPDAGRPTETMKMSRRRQTIAKRLVEVQQNAAMLTTFNEVDMTAINDVRSRRKDAFFKKNGVKLGFMSFFTKAVIGALKEFPLLNAEINGDEITLKKFYDIGIAVGAEEGLVVPIIRDADKLGFAGIEREIGNLAQKAQTKKLTLEDLQGGTFTITNGGTFGSLMSTPILNGKQVGILGMHKIQWRPVAIDQHTMENRPMMYIALSYDHRIVDGKEAVSFLVKVKDLLEDPETLLLEG</sequence>
<evidence type="ECO:0000256" key="11">
    <source>
        <dbReference type="ARBA" id="ARBA00052761"/>
    </source>
</evidence>
<comment type="caution">
    <text evidence="16">The sequence shown here is derived from an EMBL/GenBank/DDBJ whole genome shotgun (WGS) entry which is preliminary data.</text>
</comment>
<dbReference type="FunFam" id="3.30.559.10:FF:000007">
    <property type="entry name" value="Dihydrolipoamide acetyltransferase component of pyruvate dehydrogenase complex"/>
    <property type="match status" value="1"/>
</dbReference>
<dbReference type="Pfam" id="PF02817">
    <property type="entry name" value="E3_binding"/>
    <property type="match status" value="1"/>
</dbReference>
<keyword evidence="10 12" id="KW-0012">Acyltransferase</keyword>
<dbReference type="RefSeq" id="WP_094250611.1">
    <property type="nucleotide sequence ID" value="NZ_JBHLXL010000001.1"/>
</dbReference>
<evidence type="ECO:0000259" key="14">
    <source>
        <dbReference type="PROSITE" id="PS50968"/>
    </source>
</evidence>
<dbReference type="SUPFAM" id="SSF51230">
    <property type="entry name" value="Single hybrid motif"/>
    <property type="match status" value="1"/>
</dbReference>
<dbReference type="Gene3D" id="2.40.50.100">
    <property type="match status" value="1"/>
</dbReference>
<evidence type="ECO:0000256" key="12">
    <source>
        <dbReference type="RuleBase" id="RU361138"/>
    </source>
</evidence>
<organism evidence="16 17">
    <name type="scientific">Fictibacillus aquaticus</name>
    <dbReference type="NCBI Taxonomy" id="2021314"/>
    <lineage>
        <taxon>Bacteria</taxon>
        <taxon>Bacillati</taxon>
        <taxon>Bacillota</taxon>
        <taxon>Bacilli</taxon>
        <taxon>Bacillales</taxon>
        <taxon>Fictibacillaceae</taxon>
        <taxon>Fictibacillus</taxon>
    </lineage>
</organism>
<feature type="region of interest" description="Disordered" evidence="13">
    <location>
        <begin position="77"/>
        <end position="198"/>
    </location>
</feature>
<evidence type="ECO:0000256" key="3">
    <source>
        <dbReference type="ARBA" id="ARBA00007317"/>
    </source>
</evidence>
<protein>
    <recommendedName>
        <fullName evidence="6 12">Dihydrolipoyllysine-residue succinyltransferase component of 2-oxoglutarate dehydrogenase complex</fullName>
        <ecNumber evidence="5 12">2.3.1.61</ecNumber>
    </recommendedName>
    <alternativeName>
        <fullName evidence="12">2-oxoglutarate dehydrogenase complex component E2</fullName>
    </alternativeName>
</protein>
<evidence type="ECO:0000256" key="7">
    <source>
        <dbReference type="ARBA" id="ARBA00022532"/>
    </source>
</evidence>
<name>A0A235FBC1_9BACL</name>
<dbReference type="SUPFAM" id="SSF52777">
    <property type="entry name" value="CoA-dependent acyltransferases"/>
    <property type="match status" value="1"/>
</dbReference>
<evidence type="ECO:0000313" key="17">
    <source>
        <dbReference type="Proteomes" id="UP000215059"/>
    </source>
</evidence>
<dbReference type="EC" id="2.3.1.61" evidence="5 12"/>
<dbReference type="InterPro" id="IPR001078">
    <property type="entry name" value="2-oxoacid_DH_actylTfrase"/>
</dbReference>
<dbReference type="InterPro" id="IPR036625">
    <property type="entry name" value="E3-bd_dom_sf"/>
</dbReference>
<dbReference type="InterPro" id="IPR011053">
    <property type="entry name" value="Single_hybrid_motif"/>
</dbReference>
<dbReference type="Gene3D" id="3.30.559.10">
    <property type="entry name" value="Chloramphenicol acetyltransferase-like domain"/>
    <property type="match status" value="1"/>
</dbReference>
<dbReference type="NCBIfam" id="NF004309">
    <property type="entry name" value="PRK05704.1"/>
    <property type="match status" value="1"/>
</dbReference>
<evidence type="ECO:0000256" key="5">
    <source>
        <dbReference type="ARBA" id="ARBA00012945"/>
    </source>
</evidence>
<dbReference type="PROSITE" id="PS50968">
    <property type="entry name" value="BIOTINYL_LIPOYL"/>
    <property type="match status" value="1"/>
</dbReference>
<comment type="function">
    <text evidence="1 12">E2 component of the 2-oxoglutarate dehydrogenase (OGDH) complex which catalyzes the second step in the conversion of 2-oxoglutarate to succinyl-CoA and CO(2).</text>
</comment>
<dbReference type="PANTHER" id="PTHR43416:SF5">
    <property type="entry name" value="DIHYDROLIPOYLLYSINE-RESIDUE SUCCINYLTRANSFERASE COMPONENT OF 2-OXOGLUTARATE DEHYDROGENASE COMPLEX, MITOCHONDRIAL"/>
    <property type="match status" value="1"/>
</dbReference>
<dbReference type="PROSITE" id="PS51826">
    <property type="entry name" value="PSBD"/>
    <property type="match status" value="1"/>
</dbReference>
<dbReference type="GO" id="GO:0033512">
    <property type="term" value="P:L-lysine catabolic process to acetyl-CoA via saccharopine"/>
    <property type="evidence" value="ECO:0007669"/>
    <property type="project" value="UniProtKB-UniRule"/>
</dbReference>
<dbReference type="UniPathway" id="UPA00868">
    <property type="reaction ID" value="UER00840"/>
</dbReference>
<dbReference type="GO" id="GO:0005829">
    <property type="term" value="C:cytosol"/>
    <property type="evidence" value="ECO:0007669"/>
    <property type="project" value="TreeGrafter"/>
</dbReference>
<dbReference type="Pfam" id="PF00198">
    <property type="entry name" value="2-oxoacid_dh"/>
    <property type="match status" value="1"/>
</dbReference>
<dbReference type="InterPro" id="IPR023213">
    <property type="entry name" value="CAT-like_dom_sf"/>
</dbReference>
<dbReference type="Pfam" id="PF00364">
    <property type="entry name" value="Biotin_lipoyl"/>
    <property type="match status" value="1"/>
</dbReference>
<dbReference type="OrthoDB" id="9805770at2"/>
<feature type="domain" description="Peripheral subunit-binding (PSBD)" evidence="15">
    <location>
        <begin position="123"/>
        <end position="160"/>
    </location>
</feature>
<dbReference type="SUPFAM" id="SSF47005">
    <property type="entry name" value="Peripheral subunit-binding domain of 2-oxo acid dehydrogenase complex"/>
    <property type="match status" value="1"/>
</dbReference>
<dbReference type="GO" id="GO:0006099">
    <property type="term" value="P:tricarboxylic acid cycle"/>
    <property type="evidence" value="ECO:0007669"/>
    <property type="project" value="UniProtKB-UniRule"/>
</dbReference>
<proteinExistence type="inferred from homology"/>
<dbReference type="InterPro" id="IPR050537">
    <property type="entry name" value="2-oxoacid_dehydrogenase"/>
</dbReference>
<dbReference type="CDD" id="cd06849">
    <property type="entry name" value="lipoyl_domain"/>
    <property type="match status" value="1"/>
</dbReference>
<evidence type="ECO:0000256" key="10">
    <source>
        <dbReference type="ARBA" id="ARBA00023315"/>
    </source>
</evidence>
<dbReference type="InterPro" id="IPR006255">
    <property type="entry name" value="SucB"/>
</dbReference>
<dbReference type="Gene3D" id="4.10.320.10">
    <property type="entry name" value="E3-binding domain"/>
    <property type="match status" value="1"/>
</dbReference>
<evidence type="ECO:0000256" key="4">
    <source>
        <dbReference type="ARBA" id="ARBA00011666"/>
    </source>
</evidence>
<reference evidence="16 17" key="1">
    <citation type="submission" date="2017-07" db="EMBL/GenBank/DDBJ databases">
        <title>Fictibacillus sp. nov. GDSW-R2A3 Genome sequencing and assembly.</title>
        <authorList>
            <person name="Mayilraj S."/>
        </authorList>
    </citation>
    <scope>NUCLEOTIDE SEQUENCE [LARGE SCALE GENOMIC DNA]</scope>
    <source>
        <strain evidence="16 17">GDSW-R2A3</strain>
    </source>
</reference>
<dbReference type="GO" id="GO:0004149">
    <property type="term" value="F:dihydrolipoyllysine-residue succinyltransferase activity"/>
    <property type="evidence" value="ECO:0007669"/>
    <property type="project" value="UniProtKB-UniRule"/>
</dbReference>
<comment type="catalytic activity">
    <reaction evidence="11 12">
        <text>N(6)-[(R)-dihydrolipoyl]-L-lysyl-[protein] + succinyl-CoA = N(6)-[(R)-S(8)-succinyldihydrolipoyl]-L-lysyl-[protein] + CoA</text>
        <dbReference type="Rhea" id="RHEA:15213"/>
        <dbReference type="Rhea" id="RHEA-COMP:10475"/>
        <dbReference type="Rhea" id="RHEA-COMP:20092"/>
        <dbReference type="ChEBI" id="CHEBI:57287"/>
        <dbReference type="ChEBI" id="CHEBI:57292"/>
        <dbReference type="ChEBI" id="CHEBI:83100"/>
        <dbReference type="ChEBI" id="CHEBI:83120"/>
        <dbReference type="EC" id="2.3.1.61"/>
    </reaction>
</comment>
<dbReference type="PANTHER" id="PTHR43416">
    <property type="entry name" value="DIHYDROLIPOYLLYSINE-RESIDUE SUCCINYLTRANSFERASE COMPONENT OF 2-OXOGLUTARATE DEHYDROGENASE COMPLEX, MITOCHONDRIAL-RELATED"/>
    <property type="match status" value="1"/>
</dbReference>
<dbReference type="NCBIfam" id="TIGR01347">
    <property type="entry name" value="sucB"/>
    <property type="match status" value="1"/>
</dbReference>
<feature type="compositionally biased region" description="Basic and acidic residues" evidence="13">
    <location>
        <begin position="88"/>
        <end position="119"/>
    </location>
</feature>
<dbReference type="AlphaFoldDB" id="A0A235FBC1"/>
<evidence type="ECO:0000313" key="16">
    <source>
        <dbReference type="EMBL" id="OYD58650.1"/>
    </source>
</evidence>
<accession>A0A235FBC1</accession>
<evidence type="ECO:0000256" key="1">
    <source>
        <dbReference type="ARBA" id="ARBA00004052"/>
    </source>
</evidence>
<keyword evidence="9 12" id="KW-0450">Lipoyl</keyword>
<keyword evidence="7 12" id="KW-0816">Tricarboxylic acid cycle</keyword>
<evidence type="ECO:0000256" key="8">
    <source>
        <dbReference type="ARBA" id="ARBA00022679"/>
    </source>
</evidence>
<feature type="domain" description="Lipoyl-binding" evidence="14">
    <location>
        <begin position="1"/>
        <end position="76"/>
    </location>
</feature>